<dbReference type="Pfam" id="PF00069">
    <property type="entry name" value="Pkinase"/>
    <property type="match status" value="1"/>
</dbReference>
<evidence type="ECO:0000256" key="4">
    <source>
        <dbReference type="ARBA" id="ARBA00017168"/>
    </source>
</evidence>
<proteinExistence type="inferred from homology"/>
<evidence type="ECO:0000256" key="16">
    <source>
        <dbReference type="ARBA" id="ARBA00047899"/>
    </source>
</evidence>
<dbReference type="PANTHER" id="PTHR24346">
    <property type="entry name" value="MAP/MICROTUBULE AFFINITY-REGULATING KINASE"/>
    <property type="match status" value="1"/>
</dbReference>
<dbReference type="GO" id="GO:0004674">
    <property type="term" value="F:protein serine/threonine kinase activity"/>
    <property type="evidence" value="ECO:0007669"/>
    <property type="project" value="UniProtKB-KW"/>
</dbReference>
<feature type="region of interest" description="Disordered" evidence="19">
    <location>
        <begin position="397"/>
        <end position="462"/>
    </location>
</feature>
<evidence type="ECO:0000256" key="13">
    <source>
        <dbReference type="ARBA" id="ARBA00023121"/>
    </source>
</evidence>
<reference evidence="22" key="1">
    <citation type="submission" date="2025-08" db="UniProtKB">
        <authorList>
            <consortium name="Ensembl"/>
        </authorList>
    </citation>
    <scope>IDENTIFICATION</scope>
</reference>
<evidence type="ECO:0000256" key="18">
    <source>
        <dbReference type="PROSITE-ProRule" id="PRU10141"/>
    </source>
</evidence>
<dbReference type="InterPro" id="IPR048637">
    <property type="entry name" value="MELK_UBA"/>
</dbReference>
<feature type="domain" description="Protein kinase" evidence="20">
    <location>
        <begin position="18"/>
        <end position="270"/>
    </location>
</feature>
<keyword evidence="23" id="KW-1185">Reference proteome</keyword>
<keyword evidence="11" id="KW-0418">Kinase</keyword>
<dbReference type="GO" id="GO:0106310">
    <property type="term" value="F:protein serine kinase activity"/>
    <property type="evidence" value="ECO:0007669"/>
    <property type="project" value="RHEA"/>
</dbReference>
<dbReference type="InterPro" id="IPR017441">
    <property type="entry name" value="Protein_kinase_ATP_BS"/>
</dbReference>
<keyword evidence="8" id="KW-0808">Transferase</keyword>
<dbReference type="PROSITE" id="PS50011">
    <property type="entry name" value="PROTEIN_KINASE_DOM"/>
    <property type="match status" value="1"/>
</dbReference>
<keyword evidence="15" id="KW-0131">Cell cycle</keyword>
<evidence type="ECO:0000313" key="23">
    <source>
        <dbReference type="Proteomes" id="UP000261380"/>
    </source>
</evidence>
<feature type="domain" description="KA1" evidence="21">
    <location>
        <begin position="593"/>
        <end position="642"/>
    </location>
</feature>
<keyword evidence="14" id="KW-0472">Membrane</keyword>
<dbReference type="FunFam" id="3.30.200.20:FF:000003">
    <property type="entry name" value="Non-specific serine/threonine protein kinase"/>
    <property type="match status" value="1"/>
</dbReference>
<dbReference type="InterPro" id="IPR000719">
    <property type="entry name" value="Prot_kinase_dom"/>
</dbReference>
<dbReference type="PROSITE" id="PS00107">
    <property type="entry name" value="PROTEIN_KINASE_ATP"/>
    <property type="match status" value="1"/>
</dbReference>
<dbReference type="PROSITE" id="PS50032">
    <property type="entry name" value="KA1"/>
    <property type="match status" value="1"/>
</dbReference>
<evidence type="ECO:0000256" key="7">
    <source>
        <dbReference type="ARBA" id="ARBA00022553"/>
    </source>
</evidence>
<dbReference type="GO" id="GO:0005886">
    <property type="term" value="C:plasma membrane"/>
    <property type="evidence" value="ECO:0007669"/>
    <property type="project" value="UniProtKB-SubCell"/>
</dbReference>
<organism evidence="22 23">
    <name type="scientific">Xiphophorus couchianus</name>
    <name type="common">Monterrey platyfish</name>
    <dbReference type="NCBI Taxonomy" id="32473"/>
    <lineage>
        <taxon>Eukaryota</taxon>
        <taxon>Metazoa</taxon>
        <taxon>Chordata</taxon>
        <taxon>Craniata</taxon>
        <taxon>Vertebrata</taxon>
        <taxon>Euteleostomi</taxon>
        <taxon>Actinopterygii</taxon>
        <taxon>Neopterygii</taxon>
        <taxon>Teleostei</taxon>
        <taxon>Neoteleostei</taxon>
        <taxon>Acanthomorphata</taxon>
        <taxon>Ovalentaria</taxon>
        <taxon>Atherinomorphae</taxon>
        <taxon>Cyprinodontiformes</taxon>
        <taxon>Poeciliidae</taxon>
        <taxon>Poeciliinae</taxon>
        <taxon>Xiphophorus</taxon>
    </lineage>
</organism>
<dbReference type="InterPro" id="IPR028375">
    <property type="entry name" value="KA1/Ssp2_C"/>
</dbReference>
<evidence type="ECO:0000256" key="11">
    <source>
        <dbReference type="ARBA" id="ARBA00022777"/>
    </source>
</evidence>
<reference evidence="22" key="2">
    <citation type="submission" date="2025-09" db="UniProtKB">
        <authorList>
            <consortium name="Ensembl"/>
        </authorList>
    </citation>
    <scope>IDENTIFICATION</scope>
</reference>
<dbReference type="PANTHER" id="PTHR24346:SF30">
    <property type="entry name" value="MATERNAL EMBRYONIC LEUCINE ZIPPER KINASE"/>
    <property type="match status" value="1"/>
</dbReference>
<keyword evidence="5" id="KW-1003">Cell membrane</keyword>
<feature type="region of interest" description="Disordered" evidence="19">
    <location>
        <begin position="498"/>
        <end position="518"/>
    </location>
</feature>
<dbReference type="Pfam" id="PF21594">
    <property type="entry name" value="UBA_MELK"/>
    <property type="match status" value="1"/>
</dbReference>
<evidence type="ECO:0000259" key="20">
    <source>
        <dbReference type="PROSITE" id="PS50011"/>
    </source>
</evidence>
<dbReference type="FunFam" id="1.10.510.10:FF:000901">
    <property type="entry name" value="Maternal embryonic leucine zipper kinase"/>
    <property type="match status" value="1"/>
</dbReference>
<dbReference type="GO" id="GO:0035556">
    <property type="term" value="P:intracellular signal transduction"/>
    <property type="evidence" value="ECO:0007669"/>
    <property type="project" value="TreeGrafter"/>
</dbReference>
<evidence type="ECO:0000256" key="1">
    <source>
        <dbReference type="ARBA" id="ARBA00004202"/>
    </source>
</evidence>
<dbReference type="GO" id="GO:0008289">
    <property type="term" value="F:lipid binding"/>
    <property type="evidence" value="ECO:0007669"/>
    <property type="project" value="UniProtKB-KW"/>
</dbReference>
<comment type="catalytic activity">
    <reaction evidence="16">
        <text>L-threonyl-[protein] + ATP = O-phospho-L-threonyl-[protein] + ADP + H(+)</text>
        <dbReference type="Rhea" id="RHEA:46608"/>
        <dbReference type="Rhea" id="RHEA-COMP:11060"/>
        <dbReference type="Rhea" id="RHEA-COMP:11605"/>
        <dbReference type="ChEBI" id="CHEBI:15378"/>
        <dbReference type="ChEBI" id="CHEBI:30013"/>
        <dbReference type="ChEBI" id="CHEBI:30616"/>
        <dbReference type="ChEBI" id="CHEBI:61977"/>
        <dbReference type="ChEBI" id="CHEBI:456216"/>
        <dbReference type="EC" id="2.7.11.1"/>
    </reaction>
</comment>
<dbReference type="InterPro" id="IPR008271">
    <property type="entry name" value="Ser/Thr_kinase_AS"/>
</dbReference>
<evidence type="ECO:0000259" key="21">
    <source>
        <dbReference type="PROSITE" id="PS50032"/>
    </source>
</evidence>
<dbReference type="CDD" id="cd12198">
    <property type="entry name" value="MELK_C"/>
    <property type="match status" value="1"/>
</dbReference>
<dbReference type="CDD" id="cd14341">
    <property type="entry name" value="UBA_MELK"/>
    <property type="match status" value="1"/>
</dbReference>
<evidence type="ECO:0000256" key="10">
    <source>
        <dbReference type="ARBA" id="ARBA00022741"/>
    </source>
</evidence>
<evidence type="ECO:0000256" key="19">
    <source>
        <dbReference type="SAM" id="MobiDB-lite"/>
    </source>
</evidence>
<evidence type="ECO:0000256" key="5">
    <source>
        <dbReference type="ARBA" id="ARBA00022475"/>
    </source>
</evidence>
<feature type="binding site" evidence="18">
    <location>
        <position position="47"/>
    </location>
    <ligand>
        <name>ATP</name>
        <dbReference type="ChEBI" id="CHEBI:30616"/>
    </ligand>
</feature>
<evidence type="ECO:0000256" key="6">
    <source>
        <dbReference type="ARBA" id="ARBA00022527"/>
    </source>
</evidence>
<dbReference type="AlphaFoldDB" id="A0A3B5MF07"/>
<keyword evidence="13" id="KW-0446">Lipid-binding</keyword>
<evidence type="ECO:0000256" key="15">
    <source>
        <dbReference type="ARBA" id="ARBA00023306"/>
    </source>
</evidence>
<dbReference type="CDD" id="cd14078">
    <property type="entry name" value="STKc_MELK"/>
    <property type="match status" value="1"/>
</dbReference>
<dbReference type="InterPro" id="IPR001772">
    <property type="entry name" value="KA1_dom"/>
</dbReference>
<evidence type="ECO:0000256" key="3">
    <source>
        <dbReference type="ARBA" id="ARBA00012513"/>
    </source>
</evidence>
<dbReference type="EC" id="2.7.11.1" evidence="3"/>
<dbReference type="Ensembl" id="ENSXCOT00000018440.1">
    <property type="protein sequence ID" value="ENSXCOP00000018209.1"/>
    <property type="gene ID" value="ENSXCOG00000013716.1"/>
</dbReference>
<evidence type="ECO:0000256" key="9">
    <source>
        <dbReference type="ARBA" id="ARBA00022703"/>
    </source>
</evidence>
<dbReference type="GO" id="GO:0005737">
    <property type="term" value="C:cytoplasm"/>
    <property type="evidence" value="ECO:0007669"/>
    <property type="project" value="TreeGrafter"/>
</dbReference>
<name>A0A3B5MF07_9TELE</name>
<comment type="catalytic activity">
    <reaction evidence="17">
        <text>L-seryl-[protein] + ATP = O-phospho-L-seryl-[protein] + ADP + H(+)</text>
        <dbReference type="Rhea" id="RHEA:17989"/>
        <dbReference type="Rhea" id="RHEA-COMP:9863"/>
        <dbReference type="Rhea" id="RHEA-COMP:11604"/>
        <dbReference type="ChEBI" id="CHEBI:15378"/>
        <dbReference type="ChEBI" id="CHEBI:29999"/>
        <dbReference type="ChEBI" id="CHEBI:30616"/>
        <dbReference type="ChEBI" id="CHEBI:83421"/>
        <dbReference type="ChEBI" id="CHEBI:456216"/>
        <dbReference type="EC" id="2.7.11.1"/>
    </reaction>
</comment>
<dbReference type="Gene3D" id="3.30.310.80">
    <property type="entry name" value="Kinase associated domain 1, KA1"/>
    <property type="match status" value="1"/>
</dbReference>
<keyword evidence="10 18" id="KW-0547">Nucleotide-binding</keyword>
<dbReference type="GO" id="GO:0005524">
    <property type="term" value="F:ATP binding"/>
    <property type="evidence" value="ECO:0007669"/>
    <property type="project" value="UniProtKB-UniRule"/>
</dbReference>
<keyword evidence="9" id="KW-0053">Apoptosis</keyword>
<evidence type="ECO:0000313" key="22">
    <source>
        <dbReference type="Ensembl" id="ENSXCOP00000018209.1"/>
    </source>
</evidence>
<dbReference type="InterPro" id="IPR011009">
    <property type="entry name" value="Kinase-like_dom_sf"/>
</dbReference>
<comment type="subcellular location">
    <subcellularLocation>
        <location evidence="1">Cell membrane</location>
        <topology evidence="1">Peripheral membrane protein</topology>
    </subcellularLocation>
</comment>
<evidence type="ECO:0000256" key="2">
    <source>
        <dbReference type="ARBA" id="ARBA00006234"/>
    </source>
</evidence>
<keyword evidence="6" id="KW-0723">Serine/threonine-protein kinase</keyword>
<evidence type="ECO:0000256" key="17">
    <source>
        <dbReference type="ARBA" id="ARBA00048679"/>
    </source>
</evidence>
<feature type="compositionally biased region" description="Polar residues" evidence="19">
    <location>
        <begin position="451"/>
        <end position="462"/>
    </location>
</feature>
<comment type="similarity">
    <text evidence="2">Belongs to the protein kinase superfamily. CAMK Ser/Thr protein kinase family. SNF1 subfamily.</text>
</comment>
<keyword evidence="7" id="KW-0597">Phosphoprotein</keyword>
<evidence type="ECO:0000256" key="12">
    <source>
        <dbReference type="ARBA" id="ARBA00022840"/>
    </source>
</evidence>
<dbReference type="Pfam" id="PF02149">
    <property type="entry name" value="KA1"/>
    <property type="match status" value="1"/>
</dbReference>
<dbReference type="SUPFAM" id="SSF56112">
    <property type="entry name" value="Protein kinase-like (PK-like)"/>
    <property type="match status" value="1"/>
</dbReference>
<dbReference type="SMART" id="SM00220">
    <property type="entry name" value="S_TKc"/>
    <property type="match status" value="1"/>
</dbReference>
<dbReference type="Gene3D" id="1.10.510.10">
    <property type="entry name" value="Transferase(Phosphotransferase) domain 1"/>
    <property type="match status" value="1"/>
</dbReference>
<accession>A0A3B5MF07</accession>
<dbReference type="InterPro" id="IPR034673">
    <property type="entry name" value="MELK"/>
</dbReference>
<feature type="compositionally biased region" description="Basic and acidic residues" evidence="19">
    <location>
        <begin position="410"/>
        <end position="431"/>
    </location>
</feature>
<dbReference type="PROSITE" id="PS00108">
    <property type="entry name" value="PROTEIN_KINASE_ST"/>
    <property type="match status" value="1"/>
</dbReference>
<protein>
    <recommendedName>
        <fullName evidence="4">Maternal embryonic leucine zipper kinase</fullName>
        <ecNumber evidence="3">2.7.11.1</ecNumber>
    </recommendedName>
</protein>
<keyword evidence="12 18" id="KW-0067">ATP-binding</keyword>
<dbReference type="STRING" id="32473.ENSXCOP00000018209"/>
<dbReference type="GO" id="GO:0006915">
    <property type="term" value="P:apoptotic process"/>
    <property type="evidence" value="ECO:0007669"/>
    <property type="project" value="UniProtKB-KW"/>
</dbReference>
<sequence length="642" mass="72893">MPVERTEHRGAAELHKYYEVYETIGSGGFAKVKLGRHLLTGEKVAIKIMNKKDLGDDLPRVKVEIEAMKNLSHQHVCRLYHVIETSTQIFMVLEYCPGGELFDYIIAKDRLSEQETRVFFRQIVSAMAYVHSQGYAHRDLKPENLLIDEDHNLKLIDFGLCAKPKGGLGYELMTCCGSPAYAAPELIQGKAYIGSEADVWSMGVLLFALLCGYLPFDDDNCMILYRKIMRGKYDNPQWLSPGSIILLNQMMQVDPKRRLTVRQLLDHPWVMKDYNSPVEWLSRQPVAYIDEDCITEMAVNMKRSRESTAALVKEWKYDQVTATYLLLLSKKQKEKPVRLRPEARLCEDSPLHQGLQVTSLHFSEDEDAVIIGSLDFYSDYIDDSPCKLTSPLAEKRDVFTPTPGSAVTPQHRERKERDQENKENIAEEKGVDVFALPHPRTPASSKKTRPNKNVLNTPNQNTNCNGTKATVATPKGKWRFINDSANLEVLAFSPERRSRSLDMAASGDSGKKKRGGKVFGSLERGLDKVITMLTPSKRRALRDTPRKIKAQYNVTLTSQTNPDQVLNQILSILPEKNVDFTQKGYALKCQTWDDYGKVAMAFELEVCLLQRPEVVGVRRQRLKGDAWVYKHLVEDILSTSSI</sequence>
<dbReference type="FunFam" id="3.30.310.80:FF:000011">
    <property type="entry name" value="Non-specific serine/threonine protein kinase"/>
    <property type="match status" value="1"/>
</dbReference>
<evidence type="ECO:0000256" key="14">
    <source>
        <dbReference type="ARBA" id="ARBA00023136"/>
    </source>
</evidence>
<dbReference type="GeneTree" id="ENSGT00940000154889"/>
<evidence type="ECO:0000256" key="8">
    <source>
        <dbReference type="ARBA" id="ARBA00022679"/>
    </source>
</evidence>
<dbReference type="Proteomes" id="UP000261380">
    <property type="component" value="Unplaced"/>
</dbReference>
<dbReference type="SUPFAM" id="SSF103243">
    <property type="entry name" value="KA1-like"/>
    <property type="match status" value="1"/>
</dbReference>